<sequence>MFDYGFTNFEGMQLVTKGEIKSKDVSVASGTLKTINALAEDDIYYLANKSEAKQIEEEVVLNEALSAPIAKGAVIGYIIFRTTDKEIAKCNLICSDDVLTAGFGHWFMSIIKSWLRLS</sequence>
<reference evidence="2" key="1">
    <citation type="submission" date="2019-08" db="EMBL/GenBank/DDBJ databases">
        <authorList>
            <person name="Kucharzyk K."/>
            <person name="Murdoch R.W."/>
            <person name="Higgins S."/>
            <person name="Loffler F."/>
        </authorList>
    </citation>
    <scope>NUCLEOTIDE SEQUENCE</scope>
</reference>
<feature type="domain" description="Peptidase S11 D-Ala-D-Ala carboxypeptidase A C-terminal" evidence="1">
    <location>
        <begin position="9"/>
        <end position="100"/>
    </location>
</feature>
<evidence type="ECO:0000313" key="2">
    <source>
        <dbReference type="EMBL" id="MPN29459.1"/>
    </source>
</evidence>
<organism evidence="2">
    <name type="scientific">bioreactor metagenome</name>
    <dbReference type="NCBI Taxonomy" id="1076179"/>
    <lineage>
        <taxon>unclassified sequences</taxon>
        <taxon>metagenomes</taxon>
        <taxon>ecological metagenomes</taxon>
    </lineage>
</organism>
<dbReference type="Pfam" id="PF07943">
    <property type="entry name" value="PBP5_C"/>
    <property type="match status" value="1"/>
</dbReference>
<dbReference type="EMBL" id="VSSQ01080174">
    <property type="protein sequence ID" value="MPN29459.1"/>
    <property type="molecule type" value="Genomic_DNA"/>
</dbReference>
<proteinExistence type="predicted"/>
<dbReference type="SMART" id="SM00936">
    <property type="entry name" value="PBP5_C"/>
    <property type="match status" value="1"/>
</dbReference>
<protein>
    <recommendedName>
        <fullName evidence="1">Peptidase S11 D-Ala-D-Ala carboxypeptidase A C-terminal domain-containing protein</fullName>
    </recommendedName>
</protein>
<comment type="caution">
    <text evidence="2">The sequence shown here is derived from an EMBL/GenBank/DDBJ whole genome shotgun (WGS) entry which is preliminary data.</text>
</comment>
<dbReference type="GO" id="GO:0009002">
    <property type="term" value="F:serine-type D-Ala-D-Ala carboxypeptidase activity"/>
    <property type="evidence" value="ECO:0007669"/>
    <property type="project" value="InterPro"/>
</dbReference>
<dbReference type="InterPro" id="IPR037167">
    <property type="entry name" value="Peptidase_S11_C_sf"/>
</dbReference>
<dbReference type="GO" id="GO:0006508">
    <property type="term" value="P:proteolysis"/>
    <property type="evidence" value="ECO:0007669"/>
    <property type="project" value="InterPro"/>
</dbReference>
<evidence type="ECO:0000259" key="1">
    <source>
        <dbReference type="SMART" id="SM00936"/>
    </source>
</evidence>
<name>A0A645GUM3_9ZZZZ</name>
<accession>A0A645GUM3</accession>
<dbReference type="InterPro" id="IPR012907">
    <property type="entry name" value="Peptidase_S11_C"/>
</dbReference>
<dbReference type="InterPro" id="IPR015956">
    <property type="entry name" value="Peniciliin-bd_prot_C_sf"/>
</dbReference>
<dbReference type="Gene3D" id="2.60.410.10">
    <property type="entry name" value="D-Ala-D-Ala carboxypeptidase, C-terminal domain"/>
    <property type="match status" value="1"/>
</dbReference>
<dbReference type="AlphaFoldDB" id="A0A645GUM3"/>
<dbReference type="SUPFAM" id="SSF69189">
    <property type="entry name" value="Penicillin-binding protein associated domain"/>
    <property type="match status" value="1"/>
</dbReference>
<gene>
    <name evidence="2" type="ORF">SDC9_176912</name>
</gene>